<dbReference type="AlphaFoldDB" id="A0A101U3W7"/>
<dbReference type="SUPFAM" id="SSF51735">
    <property type="entry name" value="NAD(P)-binding Rossmann-fold domains"/>
    <property type="match status" value="1"/>
</dbReference>
<keyword evidence="2" id="KW-0560">Oxidoreductase</keyword>
<dbReference type="PRINTS" id="PR00081">
    <property type="entry name" value="GDHRDH"/>
</dbReference>
<dbReference type="Proteomes" id="UP000053429">
    <property type="component" value="Unassembled WGS sequence"/>
</dbReference>
<keyword evidence="5" id="KW-1185">Reference proteome</keyword>
<dbReference type="InterPro" id="IPR002347">
    <property type="entry name" value="SDR_fam"/>
</dbReference>
<dbReference type="CDD" id="cd05233">
    <property type="entry name" value="SDR_c"/>
    <property type="match status" value="1"/>
</dbReference>
<dbReference type="EMBL" id="LMWY01000018">
    <property type="protein sequence ID" value="KUO03543.1"/>
    <property type="molecule type" value="Genomic_DNA"/>
</dbReference>
<proteinExistence type="inferred from homology"/>
<dbReference type="PANTHER" id="PTHR44196">
    <property type="entry name" value="DEHYDROGENASE/REDUCTASE SDR FAMILY MEMBER 7B"/>
    <property type="match status" value="1"/>
</dbReference>
<evidence type="ECO:0000256" key="1">
    <source>
        <dbReference type="ARBA" id="ARBA00006484"/>
    </source>
</evidence>
<dbReference type="GO" id="GO:0016491">
    <property type="term" value="F:oxidoreductase activity"/>
    <property type="evidence" value="ECO:0007669"/>
    <property type="project" value="UniProtKB-KW"/>
</dbReference>
<dbReference type="GO" id="GO:0016020">
    <property type="term" value="C:membrane"/>
    <property type="evidence" value="ECO:0007669"/>
    <property type="project" value="TreeGrafter"/>
</dbReference>
<evidence type="ECO:0000256" key="3">
    <source>
        <dbReference type="RuleBase" id="RU000363"/>
    </source>
</evidence>
<organism evidence="4 5">
    <name type="scientific">Streptomyces caeruleatus</name>
    <dbReference type="NCBI Taxonomy" id="661399"/>
    <lineage>
        <taxon>Bacteria</taxon>
        <taxon>Bacillati</taxon>
        <taxon>Actinomycetota</taxon>
        <taxon>Actinomycetes</taxon>
        <taxon>Kitasatosporales</taxon>
        <taxon>Streptomycetaceae</taxon>
        <taxon>Streptomyces</taxon>
    </lineage>
</organism>
<name>A0A101U3W7_9ACTN</name>
<dbReference type="PRINTS" id="PR00080">
    <property type="entry name" value="SDRFAMILY"/>
</dbReference>
<dbReference type="InterPro" id="IPR036291">
    <property type="entry name" value="NAD(P)-bd_dom_sf"/>
</dbReference>
<evidence type="ECO:0000313" key="5">
    <source>
        <dbReference type="Proteomes" id="UP000053429"/>
    </source>
</evidence>
<dbReference type="STRING" id="661399.AQJ67_15855"/>
<gene>
    <name evidence="4" type="ORF">AQJ67_15855</name>
</gene>
<dbReference type="Gene3D" id="3.40.50.720">
    <property type="entry name" value="NAD(P)-binding Rossmann-like Domain"/>
    <property type="match status" value="1"/>
</dbReference>
<reference evidence="4 5" key="1">
    <citation type="submission" date="2015-10" db="EMBL/GenBank/DDBJ databases">
        <title>Draft genome sequence of Streptomyces caeruleatus NRRL B-24802, type strain for the species Streptomyces caeruleatus.</title>
        <authorList>
            <person name="Ruckert C."/>
            <person name="Winkler A."/>
            <person name="Kalinowski J."/>
            <person name="Kampfer P."/>
            <person name="Glaeser S."/>
        </authorList>
    </citation>
    <scope>NUCLEOTIDE SEQUENCE [LARGE SCALE GENOMIC DNA]</scope>
    <source>
        <strain evidence="4 5">NRRL B-24802</strain>
    </source>
</reference>
<sequence length="269" mass="27967">MPQDMGGPTGLRVMVTGAAGGLGRAIAEALHAEGAHLVLTTRDADSLPRAAAGLDRGPEVVTAVADVTNDVELAKAVELATARLGGIDVLVNNAGVPGPAGPAWENDAAEWWHAMEVNLGGALAACRAVLPGMVERGRGRVVTISSHAGHTRWPHVSAYSVSKAAVNKLTENIAIELLPHGVTAFSYHPGIVDVGLGGSAAPVQDSDNPWDRRIVSWLDAQREAGKYVPVTEALGNLLRLIRGEADTLTGRYLTYEDDLTALTAATGRG</sequence>
<evidence type="ECO:0000256" key="2">
    <source>
        <dbReference type="ARBA" id="ARBA00023002"/>
    </source>
</evidence>
<protein>
    <submittedName>
        <fullName evidence="4">Short-chain dehydrogenase</fullName>
    </submittedName>
</protein>
<comment type="caution">
    <text evidence="4">The sequence shown here is derived from an EMBL/GenBank/DDBJ whole genome shotgun (WGS) entry which is preliminary data.</text>
</comment>
<dbReference type="Pfam" id="PF00106">
    <property type="entry name" value="adh_short"/>
    <property type="match status" value="1"/>
</dbReference>
<comment type="similarity">
    <text evidence="1 3">Belongs to the short-chain dehydrogenases/reductases (SDR) family.</text>
</comment>
<evidence type="ECO:0000313" key="4">
    <source>
        <dbReference type="EMBL" id="KUO03543.1"/>
    </source>
</evidence>
<dbReference type="OrthoDB" id="9781117at2"/>
<dbReference type="PANTHER" id="PTHR44196:SF1">
    <property type="entry name" value="DEHYDROGENASE_REDUCTASE SDR FAMILY MEMBER 7B"/>
    <property type="match status" value="1"/>
</dbReference>
<accession>A0A101U3W7</accession>